<feature type="domain" description="AAA+ ATPase" evidence="1">
    <location>
        <begin position="144"/>
        <end position="275"/>
    </location>
</feature>
<dbReference type="PANTHER" id="PTHR30050:SF4">
    <property type="entry name" value="ATP-BINDING PROTEIN RV3427C IN INSERTION SEQUENCE-RELATED"/>
    <property type="match status" value="1"/>
</dbReference>
<evidence type="ECO:0000313" key="3">
    <source>
        <dbReference type="Proteomes" id="UP001164712"/>
    </source>
</evidence>
<accession>A0ABY7HQ30</accession>
<dbReference type="SMART" id="SM00382">
    <property type="entry name" value="AAA"/>
    <property type="match status" value="1"/>
</dbReference>
<dbReference type="RefSeq" id="WP_045047471.1">
    <property type="nucleotide sequence ID" value="NZ_CP114058.1"/>
</dbReference>
<keyword evidence="2" id="KW-0067">ATP-binding</keyword>
<dbReference type="EMBL" id="CP114058">
    <property type="protein sequence ID" value="WAT01499.1"/>
    <property type="molecule type" value="Genomic_DNA"/>
</dbReference>
<dbReference type="Pfam" id="PF01695">
    <property type="entry name" value="IstB_IS21"/>
    <property type="match status" value="1"/>
</dbReference>
<dbReference type="InterPro" id="IPR003593">
    <property type="entry name" value="AAA+_ATPase"/>
</dbReference>
<dbReference type="Proteomes" id="UP001164712">
    <property type="component" value="Chromosome"/>
</dbReference>
<protein>
    <submittedName>
        <fullName evidence="2">ATP-binding protein</fullName>
    </submittedName>
</protein>
<gene>
    <name evidence="2" type="ORF">O1V66_01560</name>
</gene>
<keyword evidence="3" id="KW-1185">Reference proteome</keyword>
<sequence length="290" mass="32960">MNNQLSERRQELAEIATKQADLREERSFAQGKIGSLYSAYRNSETLQVTCPQHGEFEQQHIWMFFSGRESHKHSRCPHCLDQEAKDLKTRKQEIRIGELTENANIPPRFTGCDFDNFKVVNPNAGKNLGVMRAYAKAWPQMQSAGTSLILCGAPGTGKNHLAVSLAKEIIRSYQGDVLLTSVMRIIRAVRRSWDKASDQREEDVIDFYTSRDLLIIDEVGIQYGSDSEKIILFDILNTRYEEMLPTVLISNLPPADIAEVIGERLMDRMVEGEGATLVFDWESYRGKKGQ</sequence>
<dbReference type="InterPro" id="IPR027417">
    <property type="entry name" value="P-loop_NTPase"/>
</dbReference>
<reference evidence="2" key="1">
    <citation type="submission" date="2022-12" db="EMBL/GenBank/DDBJ databases">
        <title>Complete genome sequence of an Australian strain of Rouxiella badensis DAR84756 and resolution of the R. badensis DSM100043 and R. chamberiensis DSM28324 genomes.</title>
        <authorList>
            <person name="Paul S."/>
            <person name="Anderson P.J."/>
            <person name="Maynard G."/>
            <person name="Dyall-Smith M."/>
            <person name="Kudinha T."/>
        </authorList>
    </citation>
    <scope>NUCLEOTIDE SEQUENCE</scope>
    <source>
        <strain evidence="2">DSM 28324</strain>
    </source>
</reference>
<proteinExistence type="predicted"/>
<evidence type="ECO:0000259" key="1">
    <source>
        <dbReference type="SMART" id="SM00382"/>
    </source>
</evidence>
<dbReference type="GO" id="GO:0005524">
    <property type="term" value="F:ATP binding"/>
    <property type="evidence" value="ECO:0007669"/>
    <property type="project" value="UniProtKB-KW"/>
</dbReference>
<dbReference type="PANTHER" id="PTHR30050">
    <property type="entry name" value="CHROMOSOMAL REPLICATION INITIATOR PROTEIN DNAA"/>
    <property type="match status" value="1"/>
</dbReference>
<dbReference type="InterPro" id="IPR002611">
    <property type="entry name" value="IstB_ATP-bd"/>
</dbReference>
<dbReference type="CDD" id="cd00009">
    <property type="entry name" value="AAA"/>
    <property type="match status" value="1"/>
</dbReference>
<keyword evidence="2" id="KW-0547">Nucleotide-binding</keyword>
<dbReference type="Gene3D" id="3.40.50.300">
    <property type="entry name" value="P-loop containing nucleotide triphosphate hydrolases"/>
    <property type="match status" value="1"/>
</dbReference>
<name>A0ABY7HQ30_9GAMM</name>
<dbReference type="SUPFAM" id="SSF52540">
    <property type="entry name" value="P-loop containing nucleoside triphosphate hydrolases"/>
    <property type="match status" value="1"/>
</dbReference>
<evidence type="ECO:0000313" key="2">
    <source>
        <dbReference type="EMBL" id="WAT01499.1"/>
    </source>
</evidence>
<organism evidence="2 3">
    <name type="scientific">Rouxiella chamberiensis</name>
    <dbReference type="NCBI Taxonomy" id="1513468"/>
    <lineage>
        <taxon>Bacteria</taxon>
        <taxon>Pseudomonadati</taxon>
        <taxon>Pseudomonadota</taxon>
        <taxon>Gammaproteobacteria</taxon>
        <taxon>Enterobacterales</taxon>
        <taxon>Yersiniaceae</taxon>
        <taxon>Rouxiella</taxon>
    </lineage>
</organism>